<dbReference type="GO" id="GO:0046872">
    <property type="term" value="F:metal ion binding"/>
    <property type="evidence" value="ECO:0007669"/>
    <property type="project" value="UniProtKB-KW"/>
</dbReference>
<evidence type="ECO:0000259" key="3">
    <source>
        <dbReference type="PROSITE" id="PS51670"/>
    </source>
</evidence>
<dbReference type="Pfam" id="PF00264">
    <property type="entry name" value="Tyrosinase"/>
    <property type="match status" value="1"/>
</dbReference>
<name>A0A0D8XUQ9_DICVI</name>
<keyword evidence="5" id="KW-1185">Reference proteome</keyword>
<feature type="domain" description="ShKT" evidence="3">
    <location>
        <begin position="212"/>
        <end position="246"/>
    </location>
</feature>
<feature type="disulfide bond" evidence="2">
    <location>
        <begin position="167"/>
        <end position="201"/>
    </location>
</feature>
<comment type="caution">
    <text evidence="2">Lacks conserved residue(s) required for the propagation of feature annotation.</text>
</comment>
<dbReference type="InterPro" id="IPR008922">
    <property type="entry name" value="Di-copper_centre_dom_sf"/>
</dbReference>
<dbReference type="Pfam" id="PF01549">
    <property type="entry name" value="ShK"/>
    <property type="match status" value="2"/>
</dbReference>
<dbReference type="SMART" id="SM00254">
    <property type="entry name" value="ShKT"/>
    <property type="match status" value="2"/>
</dbReference>
<proteinExistence type="predicted"/>
<evidence type="ECO:0000313" key="5">
    <source>
        <dbReference type="Proteomes" id="UP000053766"/>
    </source>
</evidence>
<dbReference type="SUPFAM" id="SSF48056">
    <property type="entry name" value="Di-copper centre-containing domain"/>
    <property type="match status" value="1"/>
</dbReference>
<dbReference type="InterPro" id="IPR002227">
    <property type="entry name" value="Tyrosinase_Cu-bd"/>
</dbReference>
<dbReference type="GO" id="GO:0016491">
    <property type="term" value="F:oxidoreductase activity"/>
    <property type="evidence" value="ECO:0007669"/>
    <property type="project" value="InterPro"/>
</dbReference>
<dbReference type="InterPro" id="IPR003582">
    <property type="entry name" value="ShKT_dom"/>
</dbReference>
<feature type="disulfide bond" evidence="2">
    <location>
        <begin position="212"/>
        <end position="246"/>
    </location>
</feature>
<dbReference type="PANTHER" id="PTHR11474:SF21">
    <property type="entry name" value="SHKT DOMAIN-CONTAINING PROTEIN"/>
    <property type="match status" value="1"/>
</dbReference>
<dbReference type="Proteomes" id="UP000053766">
    <property type="component" value="Unassembled WGS sequence"/>
</dbReference>
<gene>
    <name evidence="4" type="ORF">DICVIV_05584</name>
</gene>
<dbReference type="InterPro" id="IPR050316">
    <property type="entry name" value="Tyrosinase/Hemocyanin"/>
</dbReference>
<organism evidence="4 5">
    <name type="scientific">Dictyocaulus viviparus</name>
    <name type="common">Bovine lungworm</name>
    <dbReference type="NCBI Taxonomy" id="29172"/>
    <lineage>
        <taxon>Eukaryota</taxon>
        <taxon>Metazoa</taxon>
        <taxon>Ecdysozoa</taxon>
        <taxon>Nematoda</taxon>
        <taxon>Chromadorea</taxon>
        <taxon>Rhabditida</taxon>
        <taxon>Rhabditina</taxon>
        <taxon>Rhabditomorpha</taxon>
        <taxon>Strongyloidea</taxon>
        <taxon>Metastrongylidae</taxon>
        <taxon>Dictyocaulus</taxon>
    </lineage>
</organism>
<dbReference type="Gene3D" id="1.10.1280.10">
    <property type="entry name" value="Di-copper center containing domain from catechol oxidase"/>
    <property type="match status" value="1"/>
</dbReference>
<keyword evidence="1" id="KW-0479">Metal-binding</keyword>
<evidence type="ECO:0000256" key="1">
    <source>
        <dbReference type="ARBA" id="ARBA00022723"/>
    </source>
</evidence>
<reference evidence="5" key="2">
    <citation type="journal article" date="2016" name="Sci. Rep.">
        <title>Dictyocaulus viviparus genome, variome and transcriptome elucidate lungworm biology and support future intervention.</title>
        <authorList>
            <person name="McNulty S.N."/>
            <person name="Strube C."/>
            <person name="Rosa B.A."/>
            <person name="Martin J.C."/>
            <person name="Tyagi R."/>
            <person name="Choi Y.J."/>
            <person name="Wang Q."/>
            <person name="Hallsworth Pepin K."/>
            <person name="Zhang X."/>
            <person name="Ozersky P."/>
            <person name="Wilson R.K."/>
            <person name="Sternberg P.W."/>
            <person name="Gasser R.B."/>
            <person name="Mitreva M."/>
        </authorList>
    </citation>
    <scope>NUCLEOTIDE SEQUENCE [LARGE SCALE GENOMIC DNA]</scope>
    <source>
        <strain evidence="5">HannoverDv2000</strain>
    </source>
</reference>
<accession>A0A0D8XUQ9</accession>
<evidence type="ECO:0000256" key="2">
    <source>
        <dbReference type="PROSITE-ProRule" id="PRU01005"/>
    </source>
</evidence>
<keyword evidence="2" id="KW-1015">Disulfide bond</keyword>
<dbReference type="PANTHER" id="PTHR11474">
    <property type="entry name" value="TYROSINASE FAMILY MEMBER"/>
    <property type="match status" value="1"/>
</dbReference>
<protein>
    <submittedName>
        <fullName evidence="4">ShTK domain protein</fullName>
    </submittedName>
</protein>
<dbReference type="STRING" id="29172.A0A0D8XUQ9"/>
<reference evidence="4 5" key="1">
    <citation type="submission" date="2013-11" db="EMBL/GenBank/DDBJ databases">
        <title>Draft genome of the bovine lungworm Dictyocaulus viviparus.</title>
        <authorList>
            <person name="Mitreva M."/>
        </authorList>
    </citation>
    <scope>NUCLEOTIDE SEQUENCE [LARGE SCALE GENOMIC DNA]</scope>
    <source>
        <strain evidence="4 5">HannoverDv2000</strain>
    </source>
</reference>
<dbReference type="PROSITE" id="PS51670">
    <property type="entry name" value="SHKT"/>
    <property type="match status" value="2"/>
</dbReference>
<dbReference type="EMBL" id="KN716271">
    <property type="protein sequence ID" value="KJH48343.1"/>
    <property type="molecule type" value="Genomic_DNA"/>
</dbReference>
<dbReference type="AlphaFoldDB" id="A0A0D8XUQ9"/>
<dbReference type="OrthoDB" id="6132182at2759"/>
<feature type="domain" description="ShKT" evidence="3">
    <location>
        <begin position="167"/>
        <end position="201"/>
    </location>
</feature>
<evidence type="ECO:0000313" key="4">
    <source>
        <dbReference type="EMBL" id="KJH48343.1"/>
    </source>
</evidence>
<sequence length="275" mass="31204">MLITTTATNDPIFFIHHSMIDHMWELWRTRQQTRTQRETVYPPDNALCSSRSHFANNIMAPFAPLQNLDGLSNGYTDNLYEYAPRPRCSQLNTNGCGSKYLFCDLSGENPHCASKIVLGGNCSGYRYNEDRCYGGVCRNNICVRVTTITTTTPTMITRPPPAVEETCFNEQQCCASYAARDECRRNPSYMNLWCRASCGLCRPTTYNLNTECSNRHSNCISWSNQGECTRNPSWMRENCRQACNACVPTRMQACGSACELINPIINNSLKLRNFE</sequence>
<dbReference type="PROSITE" id="PS00498">
    <property type="entry name" value="TYROSINASE_2"/>
    <property type="match status" value="1"/>
</dbReference>